<keyword evidence="2 3" id="KW-0802">TPR repeat</keyword>
<protein>
    <submittedName>
        <fullName evidence="5">Tetratricopeptide repeat protein</fullName>
    </submittedName>
</protein>
<keyword evidence="4" id="KW-1133">Transmembrane helix</keyword>
<evidence type="ECO:0000256" key="1">
    <source>
        <dbReference type="ARBA" id="ARBA00022737"/>
    </source>
</evidence>
<dbReference type="PANTHER" id="PTHR44227:SF3">
    <property type="entry name" value="PROTEIN O-MANNOSYL-TRANSFERASE TMTC4"/>
    <property type="match status" value="1"/>
</dbReference>
<dbReference type="AlphaFoldDB" id="A0A955ECP7"/>
<dbReference type="PROSITE" id="PS50005">
    <property type="entry name" value="TPR"/>
    <property type="match status" value="2"/>
</dbReference>
<dbReference type="Gene3D" id="1.25.40.10">
    <property type="entry name" value="Tetratricopeptide repeat domain"/>
    <property type="match status" value="1"/>
</dbReference>
<feature type="repeat" description="TPR" evidence="3">
    <location>
        <begin position="446"/>
        <end position="479"/>
    </location>
</feature>
<dbReference type="PROSITE" id="PS50293">
    <property type="entry name" value="TPR_REGION"/>
    <property type="match status" value="2"/>
</dbReference>
<dbReference type="Pfam" id="PF13414">
    <property type="entry name" value="TPR_11"/>
    <property type="match status" value="1"/>
</dbReference>
<evidence type="ECO:0000313" key="6">
    <source>
        <dbReference type="Proteomes" id="UP000740557"/>
    </source>
</evidence>
<feature type="transmembrane region" description="Helical" evidence="4">
    <location>
        <begin position="196"/>
        <end position="216"/>
    </location>
</feature>
<evidence type="ECO:0000256" key="4">
    <source>
        <dbReference type="SAM" id="Phobius"/>
    </source>
</evidence>
<dbReference type="InterPro" id="IPR052346">
    <property type="entry name" value="O-mannosyl-transferase_TMTC"/>
</dbReference>
<reference evidence="5" key="1">
    <citation type="submission" date="2020-04" db="EMBL/GenBank/DDBJ databases">
        <authorList>
            <person name="Zhang T."/>
        </authorList>
    </citation>
    <scope>NUCLEOTIDE SEQUENCE</scope>
    <source>
        <strain evidence="5">HKST-UBA79</strain>
    </source>
</reference>
<feature type="transmembrane region" description="Helical" evidence="4">
    <location>
        <begin position="91"/>
        <end position="112"/>
    </location>
</feature>
<organism evidence="5 6">
    <name type="scientific">candidate division WWE3 bacterium</name>
    <dbReference type="NCBI Taxonomy" id="2053526"/>
    <lineage>
        <taxon>Bacteria</taxon>
        <taxon>Katanobacteria</taxon>
    </lineage>
</organism>
<keyword evidence="4" id="KW-0472">Membrane</keyword>
<feature type="transmembrane region" description="Helical" evidence="4">
    <location>
        <begin position="124"/>
        <end position="143"/>
    </location>
</feature>
<keyword evidence="4" id="KW-0812">Transmembrane</keyword>
<keyword evidence="1" id="KW-0677">Repeat</keyword>
<comment type="caution">
    <text evidence="5">The sequence shown here is derived from an EMBL/GenBank/DDBJ whole genome shotgun (WGS) entry which is preliminary data.</text>
</comment>
<accession>A0A955ECP7</accession>
<proteinExistence type="predicted"/>
<name>A0A955ECP7_UNCKA</name>
<dbReference type="InterPro" id="IPR011990">
    <property type="entry name" value="TPR-like_helical_dom_sf"/>
</dbReference>
<feature type="transmembrane region" description="Helical" evidence="4">
    <location>
        <begin position="377"/>
        <end position="396"/>
    </location>
</feature>
<feature type="transmembrane region" description="Helical" evidence="4">
    <location>
        <begin position="244"/>
        <end position="267"/>
    </location>
</feature>
<feature type="transmembrane region" description="Helical" evidence="4">
    <location>
        <begin position="163"/>
        <end position="189"/>
    </location>
</feature>
<feature type="transmembrane region" description="Helical" evidence="4">
    <location>
        <begin position="405"/>
        <end position="423"/>
    </location>
</feature>
<dbReference type="Proteomes" id="UP000740557">
    <property type="component" value="Unassembled WGS sequence"/>
</dbReference>
<dbReference type="SUPFAM" id="SSF48452">
    <property type="entry name" value="TPR-like"/>
    <property type="match status" value="1"/>
</dbReference>
<feature type="transmembrane region" description="Helical" evidence="4">
    <location>
        <begin position="347"/>
        <end position="371"/>
    </location>
</feature>
<feature type="transmembrane region" description="Helical" evidence="4">
    <location>
        <begin position="52"/>
        <end position="71"/>
    </location>
</feature>
<evidence type="ECO:0000313" key="5">
    <source>
        <dbReference type="EMBL" id="MCA9308143.1"/>
    </source>
</evidence>
<evidence type="ECO:0000256" key="2">
    <source>
        <dbReference type="ARBA" id="ARBA00022803"/>
    </source>
</evidence>
<dbReference type="SMART" id="SM00028">
    <property type="entry name" value="TPR"/>
    <property type="match status" value="3"/>
</dbReference>
<feature type="repeat" description="TPR" evidence="3">
    <location>
        <begin position="480"/>
        <end position="513"/>
    </location>
</feature>
<gene>
    <name evidence="5" type="ORF">KC980_01395</name>
</gene>
<evidence type="ECO:0000256" key="3">
    <source>
        <dbReference type="PROSITE-ProRule" id="PRU00339"/>
    </source>
</evidence>
<reference evidence="5" key="2">
    <citation type="journal article" date="2021" name="Microbiome">
        <title>Successional dynamics and alternative stable states in a saline activated sludge microbial community over 9 years.</title>
        <authorList>
            <person name="Wang Y."/>
            <person name="Ye J."/>
            <person name="Ju F."/>
            <person name="Liu L."/>
            <person name="Boyd J.A."/>
            <person name="Deng Y."/>
            <person name="Parks D.H."/>
            <person name="Jiang X."/>
            <person name="Yin X."/>
            <person name="Woodcroft B.J."/>
            <person name="Tyson G.W."/>
            <person name="Hugenholtz P."/>
            <person name="Polz M.F."/>
            <person name="Zhang T."/>
        </authorList>
    </citation>
    <scope>NUCLEOTIDE SEQUENCE</scope>
    <source>
        <strain evidence="5">HKST-UBA79</strain>
    </source>
</reference>
<dbReference type="EMBL" id="JAGQNX010000040">
    <property type="protein sequence ID" value="MCA9308143.1"/>
    <property type="molecule type" value="Genomic_DNA"/>
</dbReference>
<sequence>MKIVTMGRASRKKKLNRTSLQNYNSESVKPYYSDLLHIKDFKDVISFIKTHAGFLFILVLISVFIYGKSLYGEFVSDDIPVIVRNPEVYDFFLALKTFQFYTILRSLTYLIFGMYPFGFHLTSFLLHLVNIVLVLVVVSVLFGKRIAFYSSVLFTVHPVIVEPVVWISALFYLFLAAIFFISVLSLYLYRNTMRSFYLYLIYGLFASFFIFTRWAWSLTFVPMLLIVDQFFLSTKLSLSRLKDFVPLIFMSLVFLLPLYGATSSRVAELQSIQKGERSNYILTSAYTAANQVMLYVYPNTLTLYREGNALTNLELSIIYTLVVLEVICIVWLYVSKPWKHPNLLTKWQYLGLVLFALVSILPAFSPIQVAWFIAERYLYLTVIAYSVILVSVFLYYESMTNIKNYTLILVILLSVCWGVRSHVRANDWITRKSFWLATARVVPRSPRVHNNLGDVYALEKDYTKAIEAFSYAIYLNPDYAEALHNLGFTYLQVGDYANAKYMFNLSLERNPNLYQSLLKLAVISSLENDYVLANSYVDRARVFAPTDPQIDAVLKLIEQHKHRSK</sequence>
<feature type="transmembrane region" description="Helical" evidence="4">
    <location>
        <begin position="317"/>
        <end position="335"/>
    </location>
</feature>
<dbReference type="InterPro" id="IPR019734">
    <property type="entry name" value="TPR_rpt"/>
</dbReference>
<dbReference type="PANTHER" id="PTHR44227">
    <property type="match status" value="1"/>
</dbReference>